<dbReference type="SUPFAM" id="SSF46689">
    <property type="entry name" value="Homeodomain-like"/>
    <property type="match status" value="1"/>
</dbReference>
<evidence type="ECO:0000313" key="3">
    <source>
        <dbReference type="EMBL" id="KAF2184246.1"/>
    </source>
</evidence>
<protein>
    <recommendedName>
        <fullName evidence="2">Myb-like domain-containing protein</fullName>
    </recommendedName>
</protein>
<feature type="region of interest" description="Disordered" evidence="1">
    <location>
        <begin position="114"/>
        <end position="146"/>
    </location>
</feature>
<evidence type="ECO:0000259" key="2">
    <source>
        <dbReference type="SMART" id="SM00717"/>
    </source>
</evidence>
<evidence type="ECO:0000256" key="1">
    <source>
        <dbReference type="SAM" id="MobiDB-lite"/>
    </source>
</evidence>
<feature type="compositionally biased region" description="Basic and acidic residues" evidence="1">
    <location>
        <begin position="129"/>
        <end position="139"/>
    </location>
</feature>
<dbReference type="InterPro" id="IPR009057">
    <property type="entry name" value="Homeodomain-like_sf"/>
</dbReference>
<proteinExistence type="predicted"/>
<feature type="compositionally biased region" description="Acidic residues" evidence="1">
    <location>
        <begin position="347"/>
        <end position="364"/>
    </location>
</feature>
<dbReference type="AlphaFoldDB" id="A0A6A6E2W8"/>
<reference evidence="3" key="1">
    <citation type="journal article" date="2020" name="Stud. Mycol.">
        <title>101 Dothideomycetes genomes: a test case for predicting lifestyles and emergence of pathogens.</title>
        <authorList>
            <person name="Haridas S."/>
            <person name="Albert R."/>
            <person name="Binder M."/>
            <person name="Bloem J."/>
            <person name="Labutti K."/>
            <person name="Salamov A."/>
            <person name="Andreopoulos B."/>
            <person name="Baker S."/>
            <person name="Barry K."/>
            <person name="Bills G."/>
            <person name="Bluhm B."/>
            <person name="Cannon C."/>
            <person name="Castanera R."/>
            <person name="Culley D."/>
            <person name="Daum C."/>
            <person name="Ezra D."/>
            <person name="Gonzalez J."/>
            <person name="Henrissat B."/>
            <person name="Kuo A."/>
            <person name="Liang C."/>
            <person name="Lipzen A."/>
            <person name="Lutzoni F."/>
            <person name="Magnuson J."/>
            <person name="Mondo S."/>
            <person name="Nolan M."/>
            <person name="Ohm R."/>
            <person name="Pangilinan J."/>
            <person name="Park H.-J."/>
            <person name="Ramirez L."/>
            <person name="Alfaro M."/>
            <person name="Sun H."/>
            <person name="Tritt A."/>
            <person name="Yoshinaga Y."/>
            <person name="Zwiers L.-H."/>
            <person name="Turgeon B."/>
            <person name="Goodwin S."/>
            <person name="Spatafora J."/>
            <person name="Crous P."/>
            <person name="Grigoriev I."/>
        </authorList>
    </citation>
    <scope>NUCLEOTIDE SEQUENCE</scope>
    <source>
        <strain evidence="3">CBS 207.26</strain>
    </source>
</reference>
<feature type="compositionally biased region" description="Polar residues" evidence="1">
    <location>
        <begin position="40"/>
        <end position="51"/>
    </location>
</feature>
<dbReference type="Gene3D" id="1.10.10.60">
    <property type="entry name" value="Homeodomain-like"/>
    <property type="match status" value="1"/>
</dbReference>
<dbReference type="CDD" id="cd00167">
    <property type="entry name" value="SANT"/>
    <property type="match status" value="1"/>
</dbReference>
<accession>A0A6A6E2W8</accession>
<dbReference type="EMBL" id="ML994638">
    <property type="protein sequence ID" value="KAF2184246.1"/>
    <property type="molecule type" value="Genomic_DNA"/>
</dbReference>
<dbReference type="InterPro" id="IPR001005">
    <property type="entry name" value="SANT/Myb"/>
</dbReference>
<organism evidence="3 4">
    <name type="scientific">Zopfia rhizophila CBS 207.26</name>
    <dbReference type="NCBI Taxonomy" id="1314779"/>
    <lineage>
        <taxon>Eukaryota</taxon>
        <taxon>Fungi</taxon>
        <taxon>Dikarya</taxon>
        <taxon>Ascomycota</taxon>
        <taxon>Pezizomycotina</taxon>
        <taxon>Dothideomycetes</taxon>
        <taxon>Dothideomycetes incertae sedis</taxon>
        <taxon>Zopfiaceae</taxon>
        <taxon>Zopfia</taxon>
    </lineage>
</organism>
<feature type="region of interest" description="Disordered" evidence="1">
    <location>
        <begin position="339"/>
        <end position="370"/>
    </location>
</feature>
<feature type="compositionally biased region" description="Basic residues" evidence="1">
    <location>
        <begin position="174"/>
        <end position="185"/>
    </location>
</feature>
<feature type="non-terminal residue" evidence="3">
    <location>
        <position position="1"/>
    </location>
</feature>
<feature type="compositionally biased region" description="Polar residues" evidence="1">
    <location>
        <begin position="186"/>
        <end position="216"/>
    </location>
</feature>
<keyword evidence="4" id="KW-1185">Reference proteome</keyword>
<feature type="domain" description="Myb-like" evidence="2">
    <location>
        <begin position="370"/>
        <end position="418"/>
    </location>
</feature>
<feature type="region of interest" description="Disordered" evidence="1">
    <location>
        <begin position="21"/>
        <end position="51"/>
    </location>
</feature>
<name>A0A6A6E2W8_9PEZI</name>
<gene>
    <name evidence="3" type="ORF">K469DRAFT_579566</name>
</gene>
<feature type="region of interest" description="Disordered" evidence="1">
    <location>
        <begin position="174"/>
        <end position="244"/>
    </location>
</feature>
<sequence length="420" mass="47149">VDTTVIIPAAVPDATLELELEDPHPAKRRRLAERRESPILESTSTPNSIPLLDLSSQASRFRTSEGPISGPLGTDHRSDGGVSLVSPLSDLCGEGDVDDAAYVQGTVEELVQSSRESISPFEGLEGDQDVGRNFDRREMNGQGSGSKVWERLGDELRYNNEVFGIPLAKRRRRRRKDWASKRKRGLSNTAPRPQDRNTVPTRAQRQVRSSQPQHNSMPPWPGIDNRPRSRFLRSFSPGTTTSDGASLDLSYQITDLTLCAIPSGSSIVKAIVRYRDSNLSLDPVALGRKFLGGEGEVIHMTQLSPDSWMLLGYRYNDDASGLCTRGSLNADWMRSSHSNAANHETDHSDDDWDEEGEDGEEGTDEYSQRTPRLWLQSDEARLLSYRDKQGMEWNEIYKRFPGRTLGAVQLRYYTLRKKDR</sequence>
<dbReference type="OrthoDB" id="3562657at2759"/>
<evidence type="ECO:0000313" key="4">
    <source>
        <dbReference type="Proteomes" id="UP000800200"/>
    </source>
</evidence>
<dbReference type="Proteomes" id="UP000800200">
    <property type="component" value="Unassembled WGS sequence"/>
</dbReference>
<dbReference type="SMART" id="SM00717">
    <property type="entry name" value="SANT"/>
    <property type="match status" value="1"/>
</dbReference>